<dbReference type="InterPro" id="IPR027417">
    <property type="entry name" value="P-loop_NTPase"/>
</dbReference>
<dbReference type="CDD" id="cd03255">
    <property type="entry name" value="ABC_MJ0796_LolCDE_FtsE"/>
    <property type="match status" value="1"/>
</dbReference>
<evidence type="ECO:0000256" key="3">
    <source>
        <dbReference type="ARBA" id="ARBA00022840"/>
    </source>
</evidence>
<dbReference type="Pfam" id="PF00005">
    <property type="entry name" value="ABC_tran"/>
    <property type="match status" value="1"/>
</dbReference>
<dbReference type="InterPro" id="IPR015854">
    <property type="entry name" value="ABC_transpr_LolD-like"/>
</dbReference>
<dbReference type="InterPro" id="IPR017911">
    <property type="entry name" value="MacB-like_ATP-bd"/>
</dbReference>
<keyword evidence="2" id="KW-0547">Nucleotide-binding</keyword>
<evidence type="ECO:0000256" key="2">
    <source>
        <dbReference type="ARBA" id="ARBA00022741"/>
    </source>
</evidence>
<dbReference type="GO" id="GO:0005886">
    <property type="term" value="C:plasma membrane"/>
    <property type="evidence" value="ECO:0007669"/>
    <property type="project" value="TreeGrafter"/>
</dbReference>
<dbReference type="SMART" id="SM00382">
    <property type="entry name" value="AAA"/>
    <property type="match status" value="1"/>
</dbReference>
<evidence type="ECO:0000256" key="4">
    <source>
        <dbReference type="SAM" id="MobiDB-lite"/>
    </source>
</evidence>
<dbReference type="InterPro" id="IPR017871">
    <property type="entry name" value="ABC_transporter-like_CS"/>
</dbReference>
<feature type="domain" description="ABC transporter" evidence="5">
    <location>
        <begin position="84"/>
        <end position="304"/>
    </location>
</feature>
<dbReference type="GO" id="GO:0005524">
    <property type="term" value="F:ATP binding"/>
    <property type="evidence" value="ECO:0007669"/>
    <property type="project" value="UniProtKB-KW"/>
</dbReference>
<feature type="region of interest" description="Disordered" evidence="4">
    <location>
        <begin position="1"/>
        <end position="63"/>
    </location>
</feature>
<dbReference type="InterPro" id="IPR003593">
    <property type="entry name" value="AAA+_ATPase"/>
</dbReference>
<dbReference type="PANTHER" id="PTHR24220">
    <property type="entry name" value="IMPORT ATP-BINDING PROTEIN"/>
    <property type="match status" value="1"/>
</dbReference>
<sequence length="304" mass="31756">MSTWDEAATGAAVGRFPVTPPGQPARHRVENSHAYPVNGGRPAPYDNQGEVAGQARGGTGMDGPGVTVTGQAARATAALGDEVVRVEGLSRTYGRGERAVHAVRDVSFRGGRGELIAVRGRSGAGKTTLLNLIGGLDRPNGGRVTVAGRDVTAASESELLALRRGTIGFIFQTFGLVPILSAAENVGVPLRLARVPAAQREERVAMLLEMVGLGGHAAQRPYELSGGQQQRVAVARALANEPSLLIADEPTGQLDSETGRSIMDLLRAVARGRGTTVLVATHDPALIELADRTLTLRDGRLTES</sequence>
<organism evidence="6 7">
    <name type="scientific">Micromonospora krabiensis</name>
    <dbReference type="NCBI Taxonomy" id="307121"/>
    <lineage>
        <taxon>Bacteria</taxon>
        <taxon>Bacillati</taxon>
        <taxon>Actinomycetota</taxon>
        <taxon>Actinomycetes</taxon>
        <taxon>Micromonosporales</taxon>
        <taxon>Micromonosporaceae</taxon>
        <taxon>Micromonospora</taxon>
    </lineage>
</organism>
<dbReference type="PROSITE" id="PS00211">
    <property type="entry name" value="ABC_TRANSPORTER_1"/>
    <property type="match status" value="1"/>
</dbReference>
<protein>
    <submittedName>
        <fullName evidence="6">Putative ABC transport system ATP-binding protein</fullName>
    </submittedName>
</protein>
<keyword evidence="7" id="KW-1185">Reference proteome</keyword>
<accession>A0A1C3N3L4</accession>
<dbReference type="GO" id="GO:0098796">
    <property type="term" value="C:membrane protein complex"/>
    <property type="evidence" value="ECO:0007669"/>
    <property type="project" value="UniProtKB-ARBA"/>
</dbReference>
<name>A0A1C3N3L4_9ACTN</name>
<dbReference type="AlphaFoldDB" id="A0A1C3N3L4"/>
<dbReference type="PROSITE" id="PS50893">
    <property type="entry name" value="ABC_TRANSPORTER_2"/>
    <property type="match status" value="1"/>
</dbReference>
<dbReference type="GO" id="GO:0022857">
    <property type="term" value="F:transmembrane transporter activity"/>
    <property type="evidence" value="ECO:0007669"/>
    <property type="project" value="TreeGrafter"/>
</dbReference>
<evidence type="ECO:0000313" key="6">
    <source>
        <dbReference type="EMBL" id="SBV27136.1"/>
    </source>
</evidence>
<dbReference type="STRING" id="307121.GA0070620_2643"/>
<dbReference type="EMBL" id="LT598496">
    <property type="protein sequence ID" value="SBV27136.1"/>
    <property type="molecule type" value="Genomic_DNA"/>
</dbReference>
<evidence type="ECO:0000259" key="5">
    <source>
        <dbReference type="PROSITE" id="PS50893"/>
    </source>
</evidence>
<gene>
    <name evidence="6" type="ORF">GA0070620_2643</name>
</gene>
<dbReference type="SUPFAM" id="SSF52540">
    <property type="entry name" value="P-loop containing nucleoside triphosphate hydrolases"/>
    <property type="match status" value="1"/>
</dbReference>
<keyword evidence="1" id="KW-0813">Transport</keyword>
<dbReference type="FunFam" id="3.40.50.300:FF:000032">
    <property type="entry name" value="Export ABC transporter ATP-binding protein"/>
    <property type="match status" value="1"/>
</dbReference>
<evidence type="ECO:0000256" key="1">
    <source>
        <dbReference type="ARBA" id="ARBA00022448"/>
    </source>
</evidence>
<dbReference type="Gene3D" id="3.40.50.300">
    <property type="entry name" value="P-loop containing nucleotide triphosphate hydrolases"/>
    <property type="match status" value="1"/>
</dbReference>
<dbReference type="Proteomes" id="UP000199393">
    <property type="component" value="Chromosome I"/>
</dbReference>
<proteinExistence type="predicted"/>
<reference evidence="7" key="1">
    <citation type="submission" date="2016-06" db="EMBL/GenBank/DDBJ databases">
        <authorList>
            <person name="Varghese N."/>
        </authorList>
    </citation>
    <scope>NUCLEOTIDE SEQUENCE [LARGE SCALE GENOMIC DNA]</scope>
    <source>
        <strain evidence="7">DSM 45344</strain>
    </source>
</reference>
<evidence type="ECO:0000313" key="7">
    <source>
        <dbReference type="Proteomes" id="UP000199393"/>
    </source>
</evidence>
<dbReference type="InterPro" id="IPR003439">
    <property type="entry name" value="ABC_transporter-like_ATP-bd"/>
</dbReference>
<dbReference type="PANTHER" id="PTHR24220:SF685">
    <property type="entry name" value="ABC TRANSPORTER RELATED"/>
    <property type="match status" value="1"/>
</dbReference>
<dbReference type="GO" id="GO:0016887">
    <property type="term" value="F:ATP hydrolysis activity"/>
    <property type="evidence" value="ECO:0007669"/>
    <property type="project" value="InterPro"/>
</dbReference>
<dbReference type="PATRIC" id="fig|307121.4.peg.2707"/>
<keyword evidence="3 6" id="KW-0067">ATP-binding</keyword>